<protein>
    <recommendedName>
        <fullName evidence="3">Ubiquitin-like domain-containing protein</fullName>
    </recommendedName>
</protein>
<keyword evidence="2" id="KW-1185">Reference proteome</keyword>
<evidence type="ECO:0008006" key="3">
    <source>
        <dbReference type="Google" id="ProtNLM"/>
    </source>
</evidence>
<proteinExistence type="predicted"/>
<reference evidence="1 2" key="1">
    <citation type="submission" date="2024-03" db="EMBL/GenBank/DDBJ databases">
        <title>The Acrasis kona genome and developmental transcriptomes reveal deep origins of eukaryotic multicellular pathways.</title>
        <authorList>
            <person name="Sheikh S."/>
            <person name="Fu C.-J."/>
            <person name="Brown M.W."/>
            <person name="Baldauf S.L."/>
        </authorList>
    </citation>
    <scope>NUCLEOTIDE SEQUENCE [LARGE SCALE GENOMIC DNA]</scope>
    <source>
        <strain evidence="1 2">ATCC MYA-3509</strain>
    </source>
</reference>
<evidence type="ECO:0000313" key="1">
    <source>
        <dbReference type="EMBL" id="KAL0477254.1"/>
    </source>
</evidence>
<dbReference type="InterPro" id="IPR029071">
    <property type="entry name" value="Ubiquitin-like_domsf"/>
</dbReference>
<evidence type="ECO:0000313" key="2">
    <source>
        <dbReference type="Proteomes" id="UP001431209"/>
    </source>
</evidence>
<organism evidence="1 2">
    <name type="scientific">Acrasis kona</name>
    <dbReference type="NCBI Taxonomy" id="1008807"/>
    <lineage>
        <taxon>Eukaryota</taxon>
        <taxon>Discoba</taxon>
        <taxon>Heterolobosea</taxon>
        <taxon>Tetramitia</taxon>
        <taxon>Eutetramitia</taxon>
        <taxon>Acrasidae</taxon>
        <taxon>Acrasis</taxon>
    </lineage>
</organism>
<dbReference type="Proteomes" id="UP001431209">
    <property type="component" value="Unassembled WGS sequence"/>
</dbReference>
<gene>
    <name evidence="1" type="ORF">AKO1_005877</name>
</gene>
<dbReference type="AlphaFoldDB" id="A0AAW2YKV4"/>
<dbReference type="SUPFAM" id="SSF54236">
    <property type="entry name" value="Ubiquitin-like"/>
    <property type="match status" value="1"/>
</dbReference>
<comment type="caution">
    <text evidence="1">The sequence shown here is derived from an EMBL/GenBank/DDBJ whole genome shotgun (WGS) entry which is preliminary data.</text>
</comment>
<accession>A0AAW2YKV4</accession>
<dbReference type="CDD" id="cd17039">
    <property type="entry name" value="Ubl_ubiquitin_like"/>
    <property type="match status" value="1"/>
</dbReference>
<name>A0AAW2YKV4_9EUKA</name>
<dbReference type="EMBL" id="JAOPGA020000155">
    <property type="protein sequence ID" value="KAL0477254.1"/>
    <property type="molecule type" value="Genomic_DNA"/>
</dbReference>
<sequence>MFVDCEEDDTFQDIKERVVMLTSTPGSTIYYCGREVDYSKTLKEYNIVHTGYVIKWK</sequence>